<feature type="compositionally biased region" description="Polar residues" evidence="1">
    <location>
        <begin position="258"/>
        <end position="268"/>
    </location>
</feature>
<accession>A0A0G4MJ87</accession>
<organism evidence="2 3">
    <name type="scientific">Verticillium longisporum</name>
    <name type="common">Verticillium dahliae var. longisporum</name>
    <dbReference type="NCBI Taxonomy" id="100787"/>
    <lineage>
        <taxon>Eukaryota</taxon>
        <taxon>Fungi</taxon>
        <taxon>Dikarya</taxon>
        <taxon>Ascomycota</taxon>
        <taxon>Pezizomycotina</taxon>
        <taxon>Sordariomycetes</taxon>
        <taxon>Hypocreomycetidae</taxon>
        <taxon>Glomerellales</taxon>
        <taxon>Plectosphaerellaceae</taxon>
        <taxon>Verticillium</taxon>
    </lineage>
</organism>
<feature type="region of interest" description="Disordered" evidence="1">
    <location>
        <begin position="133"/>
        <end position="160"/>
    </location>
</feature>
<feature type="region of interest" description="Disordered" evidence="1">
    <location>
        <begin position="188"/>
        <end position="223"/>
    </location>
</feature>
<evidence type="ECO:0000256" key="1">
    <source>
        <dbReference type="SAM" id="MobiDB-lite"/>
    </source>
</evidence>
<feature type="region of interest" description="Disordered" evidence="1">
    <location>
        <begin position="383"/>
        <end position="404"/>
    </location>
</feature>
<feature type="compositionally biased region" description="Polar residues" evidence="1">
    <location>
        <begin position="134"/>
        <end position="143"/>
    </location>
</feature>
<feature type="compositionally biased region" description="Basic and acidic residues" evidence="1">
    <location>
        <begin position="333"/>
        <end position="346"/>
    </location>
</feature>
<evidence type="ECO:0000313" key="3">
    <source>
        <dbReference type="Proteomes" id="UP000045706"/>
    </source>
</evidence>
<feature type="compositionally biased region" description="Low complexity" evidence="1">
    <location>
        <begin position="429"/>
        <end position="451"/>
    </location>
</feature>
<dbReference type="Proteomes" id="UP000045706">
    <property type="component" value="Unassembled WGS sequence"/>
</dbReference>
<feature type="compositionally biased region" description="Polar residues" evidence="1">
    <location>
        <begin position="199"/>
        <end position="217"/>
    </location>
</feature>
<protein>
    <submittedName>
        <fullName evidence="2">Uncharacterized protein</fullName>
    </submittedName>
</protein>
<sequence>MEFGASLPQPRRTKGCGKQNLVASPAKRASRTSKPLLAPLDEDTFRERTEFETQFALLFAGDAFDARQNHAYASWLICIAVIQPPNWGDQRLLGPADIAGKASNLIKHFTRVVTDVALTFTSLAIATYQPIGKSASTGASSVTPGRKMDHEEPPLQPQPRFGTQCRYPGCSVTVLFMDRYCAQHAAPDPPQQAGGYWRQPTTDNQPRASPSSRSISTIPGLPVNSRLGEEFFHRSQRTAKKVAQSPGTQNMPRRLTPFSRSGTPQIPNSHLLYTKSDAYNPVPLPNHHGGQWPPPGGLSRKRPVPGQDNPPPRPPIFRPYLPPILSIAPKPLSPDRDHKPRVEASRLESTISLPPLRDHSALPHESHTTSLPHLNSWIIEDPQTRGFPQHNTFKPPPPKQSPLQTFRTNLESKAESWYARQEIEKQQRLRQPSESSESQRSTQPQQTPHRQVSVKRVPDGLSFHVRDALEGQFVSSMAAPPPRHPATQRPANGHTTTAHSSFALTTSSRAHREKERIRQVTAATIRRERLAASFDQTTFDAEVYAQGRDATSPAAQQPAADRLPEESDRLHLAFDPRIHWPLRWTEEWYDAKMAEIRARGGRKAHFGRAAQRRRDIRRQAEARMRAEKAALALGQPLRWHPPAPWTHSRPVDFGDVSESELPDYVKANPSWLRACEWMRSNRAQVVHIAQQKMRRKAAGETIQNLLGHGRGPVAADAVINGHAASPSGRA</sequence>
<feature type="region of interest" description="Disordered" evidence="1">
    <location>
        <begin position="424"/>
        <end position="454"/>
    </location>
</feature>
<evidence type="ECO:0000313" key="2">
    <source>
        <dbReference type="EMBL" id="CRK34311.1"/>
    </source>
</evidence>
<feature type="compositionally biased region" description="Pro residues" evidence="1">
    <location>
        <begin position="308"/>
        <end position="322"/>
    </location>
</feature>
<feature type="region of interest" description="Disordered" evidence="1">
    <location>
        <begin position="1"/>
        <end position="30"/>
    </location>
</feature>
<dbReference type="EMBL" id="CVQI01026668">
    <property type="protein sequence ID" value="CRK34311.1"/>
    <property type="molecule type" value="Genomic_DNA"/>
</dbReference>
<reference evidence="3" key="1">
    <citation type="submission" date="2015-05" db="EMBL/GenBank/DDBJ databases">
        <authorList>
            <person name="Fogelqvist Johan"/>
        </authorList>
    </citation>
    <scope>NUCLEOTIDE SEQUENCE [LARGE SCALE GENOMIC DNA]</scope>
</reference>
<name>A0A0G4MJ87_VERLO</name>
<feature type="region of interest" description="Disordered" evidence="1">
    <location>
        <begin position="476"/>
        <end position="497"/>
    </location>
</feature>
<dbReference type="AlphaFoldDB" id="A0A0G4MJ87"/>
<proteinExistence type="predicted"/>
<feature type="region of interest" description="Disordered" evidence="1">
    <location>
        <begin position="235"/>
        <end position="369"/>
    </location>
</feature>
<feature type="compositionally biased region" description="Basic and acidic residues" evidence="1">
    <location>
        <begin position="356"/>
        <end position="367"/>
    </location>
</feature>
<gene>
    <name evidence="2" type="ORF">BN1723_004005</name>
</gene>